<dbReference type="CDD" id="cd19490">
    <property type="entry name" value="XRCC2"/>
    <property type="match status" value="1"/>
</dbReference>
<dbReference type="EMBL" id="JBBWRZ010000002">
    <property type="protein sequence ID" value="KAK8244055.1"/>
    <property type="molecule type" value="Genomic_DNA"/>
</dbReference>
<reference evidence="2 3" key="1">
    <citation type="submission" date="2024-04" db="EMBL/GenBank/DDBJ databases">
        <title>Phyllosticta paracitricarpa is synonymous to the EU quarantine fungus P. citricarpa based on phylogenomic analyses.</title>
        <authorList>
            <consortium name="Lawrence Berkeley National Laboratory"/>
            <person name="Van Ingen-Buijs V.A."/>
            <person name="Van Westerhoven A.C."/>
            <person name="Haridas S."/>
            <person name="Skiadas P."/>
            <person name="Martin F."/>
            <person name="Groenewald J.Z."/>
            <person name="Crous P.W."/>
            <person name="Seidl M.F."/>
        </authorList>
    </citation>
    <scope>NUCLEOTIDE SEQUENCE [LARGE SCALE GENOMIC DNA]</scope>
    <source>
        <strain evidence="2 3">CBS 123374</strain>
    </source>
</reference>
<proteinExistence type="predicted"/>
<organism evidence="2 3">
    <name type="scientific">Phyllosticta capitalensis</name>
    <dbReference type="NCBI Taxonomy" id="121624"/>
    <lineage>
        <taxon>Eukaryota</taxon>
        <taxon>Fungi</taxon>
        <taxon>Dikarya</taxon>
        <taxon>Ascomycota</taxon>
        <taxon>Pezizomycotina</taxon>
        <taxon>Dothideomycetes</taxon>
        <taxon>Dothideomycetes incertae sedis</taxon>
        <taxon>Botryosphaeriales</taxon>
        <taxon>Phyllostictaceae</taxon>
        <taxon>Phyllosticta</taxon>
    </lineage>
</organism>
<dbReference type="InterPro" id="IPR030547">
    <property type="entry name" value="XRCC2"/>
</dbReference>
<dbReference type="InterPro" id="IPR027417">
    <property type="entry name" value="P-loop_NTPase"/>
</dbReference>
<dbReference type="Pfam" id="PF16836">
    <property type="entry name" value="PSY3"/>
    <property type="match status" value="1"/>
</dbReference>
<dbReference type="SUPFAM" id="SSF52540">
    <property type="entry name" value="P-loop containing nucleoside triphosphate hydrolases"/>
    <property type="match status" value="1"/>
</dbReference>
<protein>
    <submittedName>
        <fullName evidence="2">Rad51 family DNA repair protein</fullName>
    </submittedName>
</protein>
<name>A0ABR1YZC0_9PEZI</name>
<dbReference type="PANTHER" id="PTHR46644:SF2">
    <property type="entry name" value="DNA REPAIR PROTEIN XRCC2"/>
    <property type="match status" value="1"/>
</dbReference>
<sequence>MSAEDLGRRFLGEVEEAGLDEILKSVKSLAEPEISSRFGIPPLDSLLGVFEQHAASLAAQRKPPTSPSVERKSKQTQKDSLNTRTPVIELTSLGPGAGKTHLLYLITALAILPEAHGGIEIQGRSSAVIFIDADGRFSVERLVQVMKSHMGQRIQQHNRKTTSNEAGPEVHEVAIDETEQTSIISHALDHVHILQPQPYAALISTLTQLPTYLFDASAHKSFHRPLHSIILDSASAFFHPLKAAEEHASIPQAQYNGPAIASTTIASNTTSEAYAALVRELRSLQRQLHCAVITTTSSLSVSKLDGGNSPFPTLRPLLPPAFTSFATVRLAVTREIVPAFPPAMSVQEALRERAQRQAVVEQGRVRVSVDGWGADGWAREVREGVAGMTDRGAWGMRITKDGVVVGHEERDETEHV</sequence>
<dbReference type="InterPro" id="IPR031779">
    <property type="entry name" value="Psy3"/>
</dbReference>
<accession>A0ABR1YZC0</accession>
<keyword evidence="3" id="KW-1185">Reference proteome</keyword>
<dbReference type="Proteomes" id="UP001492380">
    <property type="component" value="Unassembled WGS sequence"/>
</dbReference>
<feature type="region of interest" description="Disordered" evidence="1">
    <location>
        <begin position="57"/>
        <end position="81"/>
    </location>
</feature>
<evidence type="ECO:0000313" key="2">
    <source>
        <dbReference type="EMBL" id="KAK8244055.1"/>
    </source>
</evidence>
<evidence type="ECO:0000256" key="1">
    <source>
        <dbReference type="SAM" id="MobiDB-lite"/>
    </source>
</evidence>
<dbReference type="PANTHER" id="PTHR46644">
    <property type="entry name" value="DNA REPAIR PROTEIN XRCC2"/>
    <property type="match status" value="1"/>
</dbReference>
<gene>
    <name evidence="2" type="ORF">HDK90DRAFT_143842</name>
</gene>
<comment type="caution">
    <text evidence="2">The sequence shown here is derived from an EMBL/GenBank/DDBJ whole genome shotgun (WGS) entry which is preliminary data.</text>
</comment>
<dbReference type="Gene3D" id="3.40.50.300">
    <property type="entry name" value="P-loop containing nucleotide triphosphate hydrolases"/>
    <property type="match status" value="1"/>
</dbReference>
<evidence type="ECO:0000313" key="3">
    <source>
        <dbReference type="Proteomes" id="UP001492380"/>
    </source>
</evidence>